<reference evidence="2" key="1">
    <citation type="submission" date="2016-10" db="EMBL/GenBank/DDBJ databases">
        <authorList>
            <person name="Varghese N."/>
            <person name="Submissions S."/>
        </authorList>
    </citation>
    <scope>NUCLEOTIDE SEQUENCE [LARGE SCALE GENOMIC DNA]</scope>
    <source>
        <strain evidence="2">DSM 25811 / CCM 8410 / LMG 26954 / E90</strain>
    </source>
</reference>
<dbReference type="AlphaFoldDB" id="A0A1G6N9A3"/>
<dbReference type="GO" id="GO:0003677">
    <property type="term" value="F:DNA binding"/>
    <property type="evidence" value="ECO:0007669"/>
    <property type="project" value="InterPro"/>
</dbReference>
<name>A0A1G6N9A3_NIADE</name>
<organism evidence="1 2">
    <name type="scientific">Niabella drilacis (strain DSM 25811 / CCM 8410 / CCUG 62505 / LMG 26954 / E90)</name>
    <dbReference type="NCBI Taxonomy" id="1285928"/>
    <lineage>
        <taxon>Bacteria</taxon>
        <taxon>Pseudomonadati</taxon>
        <taxon>Bacteroidota</taxon>
        <taxon>Chitinophagia</taxon>
        <taxon>Chitinophagales</taxon>
        <taxon>Chitinophagaceae</taxon>
        <taxon>Niabella</taxon>
    </lineage>
</organism>
<dbReference type="RefSeq" id="WP_245729131.1">
    <property type="nucleotide sequence ID" value="NZ_FMZO01000003.1"/>
</dbReference>
<evidence type="ECO:0000313" key="1">
    <source>
        <dbReference type="EMBL" id="SDC64004.1"/>
    </source>
</evidence>
<protein>
    <submittedName>
        <fullName evidence="1">Transposase IS200 like</fullName>
    </submittedName>
</protein>
<dbReference type="GO" id="GO:0004803">
    <property type="term" value="F:transposase activity"/>
    <property type="evidence" value="ECO:0007669"/>
    <property type="project" value="InterPro"/>
</dbReference>
<accession>A0A1G6N9A3</accession>
<dbReference type="STRING" id="1285928.SAMN04487894_103189"/>
<dbReference type="EMBL" id="FMZO01000003">
    <property type="protein sequence ID" value="SDC64004.1"/>
    <property type="molecule type" value="Genomic_DNA"/>
</dbReference>
<evidence type="ECO:0000313" key="2">
    <source>
        <dbReference type="Proteomes" id="UP000198757"/>
    </source>
</evidence>
<dbReference type="Proteomes" id="UP000198757">
    <property type="component" value="Unassembled WGS sequence"/>
</dbReference>
<keyword evidence="2" id="KW-1185">Reference proteome</keyword>
<gene>
    <name evidence="1" type="ORF">SAMN04487894_103189</name>
</gene>
<dbReference type="GO" id="GO:0006313">
    <property type="term" value="P:DNA transposition"/>
    <property type="evidence" value="ECO:0007669"/>
    <property type="project" value="InterPro"/>
</dbReference>
<dbReference type="Gene3D" id="3.30.70.1290">
    <property type="entry name" value="Transposase IS200-like"/>
    <property type="match status" value="1"/>
</dbReference>
<proteinExistence type="predicted"/>
<dbReference type="InterPro" id="IPR036515">
    <property type="entry name" value="Transposase_17_sf"/>
</dbReference>
<dbReference type="SUPFAM" id="SSF143422">
    <property type="entry name" value="Transposase IS200-like"/>
    <property type="match status" value="1"/>
</dbReference>
<sequence length="209" mass="24612">MDNERVISFDDHGCYFLTLETVDLTDIFIRPVYKQIIVHTLNHYISSKGLIVYGWCLMPNKLHLICQVQKNVSFKELRKAFKQFTTEKIIEAVYNEPEERRQWLIEHFQKNYGFLGAQKKLEVWKRVKEMLSIDLARPEIMAEHLELLHNIPVQERIVRYASDFIYSSAADYETGAGGLVNITRLNAVELALDDIENRKSVFKTKFNRR</sequence>